<dbReference type="Gene3D" id="2.30.30.290">
    <property type="entry name" value="YopX-like domains"/>
    <property type="match status" value="1"/>
</dbReference>
<sequence length="127" mass="14833">MIPKFRALNIKTGFWFDEQELVFCDGKWFQDWRSFEDDFPLDMRDCVVMQSTGLKDKNRVEIFEGDIVKTLGADLEETLSTIKFAEGAFCVDHKNLGTEFEFLYFVDSPLEVVGNIYKNPDLLEVER</sequence>
<evidence type="ECO:0000313" key="4">
    <source>
        <dbReference type="Proteomes" id="UP000664360"/>
    </source>
</evidence>
<proteinExistence type="predicted"/>
<dbReference type="SUPFAM" id="SSF159006">
    <property type="entry name" value="YopX-like"/>
    <property type="match status" value="1"/>
</dbReference>
<reference evidence="2 4" key="1">
    <citation type="submission" date="2021-03" db="EMBL/GenBank/DDBJ databases">
        <authorList>
            <person name="Gilmore M.S."/>
            <person name="Schwartzman J."/>
            <person name="Van Tyne D."/>
            <person name="Martin M."/>
            <person name="Earl A.M."/>
            <person name="Manson A.L."/>
            <person name="Straub T."/>
            <person name="Salamzade R."/>
            <person name="Saavedra J."/>
            <person name="Lebreton F."/>
            <person name="Prichula J."/>
            <person name="Schaufler K."/>
            <person name="Gaca A."/>
            <person name="Sgardioli B."/>
            <person name="Wagenaar J."/>
            <person name="Strong T."/>
        </authorList>
    </citation>
    <scope>NUCLEOTIDE SEQUENCE [LARGE SCALE GENOMIC DNA]</scope>
    <source>
        <strain evidence="2 4">DIV1094</strain>
    </source>
</reference>
<dbReference type="EMBL" id="CP147250">
    <property type="protein sequence ID" value="WYJ79543.1"/>
    <property type="molecule type" value="Genomic_DNA"/>
</dbReference>
<evidence type="ECO:0000313" key="3">
    <source>
        <dbReference type="EMBL" id="WYJ79543.1"/>
    </source>
</evidence>
<dbReference type="NCBIfam" id="TIGR01671">
    <property type="entry name" value="phage_TIGR01671"/>
    <property type="match status" value="1"/>
</dbReference>
<gene>
    <name evidence="2" type="ORF">DOK79_000535</name>
    <name evidence="3" type="ORF">DOK79_001083</name>
</gene>
<dbReference type="InterPro" id="IPR023385">
    <property type="entry name" value="YopX-like_C"/>
</dbReference>
<feature type="domain" description="YopX protein" evidence="1">
    <location>
        <begin position="4"/>
        <end position="124"/>
    </location>
</feature>
<dbReference type="InterPro" id="IPR010024">
    <property type="entry name" value="CHP16711"/>
</dbReference>
<protein>
    <recommendedName>
        <fullName evidence="1">YopX protein domain-containing protein</fullName>
    </recommendedName>
</protein>
<dbReference type="InterPro" id="IPR019096">
    <property type="entry name" value="YopX_protein"/>
</dbReference>
<organism evidence="2 4">
    <name type="scientific">Candidatus Enterococcus mangumiae</name>
    <dbReference type="NCBI Taxonomy" id="2230878"/>
    <lineage>
        <taxon>Bacteria</taxon>
        <taxon>Bacillati</taxon>
        <taxon>Bacillota</taxon>
        <taxon>Bacilli</taxon>
        <taxon>Lactobacillales</taxon>
        <taxon>Enterococcaceae</taxon>
        <taxon>Enterococcus</taxon>
    </lineage>
</organism>
<evidence type="ECO:0000259" key="1">
    <source>
        <dbReference type="Pfam" id="PF09643"/>
    </source>
</evidence>
<name>A0ABZ2STI2_9ENTE</name>
<reference evidence="2 4" key="2">
    <citation type="submission" date="2024-03" db="EMBL/GenBank/DDBJ databases">
        <title>The Genome Sequence of Enterococcus sp. DIV1094.</title>
        <authorList>
            <consortium name="The Broad Institute Genomics Platform"/>
            <consortium name="The Broad Institute Microbial Omics Core"/>
            <consortium name="The Broad Institute Genomic Center for Infectious Diseases"/>
            <person name="Earl A."/>
            <person name="Manson A."/>
            <person name="Gilmore M."/>
            <person name="Schwartman J."/>
            <person name="Shea T."/>
            <person name="Abouelleil A."/>
            <person name="Cao P."/>
            <person name="Chapman S."/>
            <person name="Cusick C."/>
            <person name="Young S."/>
            <person name="Neafsey D."/>
            <person name="Nusbaum C."/>
            <person name="Birren B."/>
        </authorList>
    </citation>
    <scope>NUCLEOTIDE SEQUENCE [LARGE SCALE GENOMIC DNA]</scope>
    <source>
        <strain evidence="2 4">DIV1094</strain>
    </source>
</reference>
<keyword evidence="4" id="KW-1185">Reference proteome</keyword>
<evidence type="ECO:0000313" key="2">
    <source>
        <dbReference type="EMBL" id="WYJ79028.1"/>
    </source>
</evidence>
<accession>A0ABZ2STI2</accession>
<dbReference type="RefSeq" id="WP_206856943.1">
    <property type="nucleotide sequence ID" value="NZ_CP147250.1"/>
</dbReference>
<dbReference type="EMBL" id="CP147250">
    <property type="protein sequence ID" value="WYJ79028.1"/>
    <property type="molecule type" value="Genomic_DNA"/>
</dbReference>
<dbReference type="Proteomes" id="UP000664360">
    <property type="component" value="Chromosome"/>
</dbReference>
<dbReference type="Pfam" id="PF09643">
    <property type="entry name" value="YopX"/>
    <property type="match status" value="1"/>
</dbReference>